<evidence type="ECO:0000256" key="1">
    <source>
        <dbReference type="SAM" id="MobiDB-lite"/>
    </source>
</evidence>
<comment type="caution">
    <text evidence="2">The sequence shown here is derived from an EMBL/GenBank/DDBJ whole genome shotgun (WGS) entry which is preliminary data.</text>
</comment>
<organism evidence="2 3">
    <name type="scientific">Nesterenkonia xinjiangensis</name>
    <dbReference type="NCBI Taxonomy" id="225327"/>
    <lineage>
        <taxon>Bacteria</taxon>
        <taxon>Bacillati</taxon>
        <taxon>Actinomycetota</taxon>
        <taxon>Actinomycetes</taxon>
        <taxon>Micrococcales</taxon>
        <taxon>Micrococcaceae</taxon>
        <taxon>Nesterenkonia</taxon>
    </lineage>
</organism>
<dbReference type="EMBL" id="JACCFY010000001">
    <property type="protein sequence ID" value="NYJ76655.1"/>
    <property type="molecule type" value="Genomic_DNA"/>
</dbReference>
<dbReference type="Proteomes" id="UP000535437">
    <property type="component" value="Unassembled WGS sequence"/>
</dbReference>
<feature type="compositionally biased region" description="Basic residues" evidence="1">
    <location>
        <begin position="1"/>
        <end position="12"/>
    </location>
</feature>
<evidence type="ECO:0000313" key="2">
    <source>
        <dbReference type="EMBL" id="NYJ76655.1"/>
    </source>
</evidence>
<reference evidence="2 3" key="1">
    <citation type="submission" date="2020-07" db="EMBL/GenBank/DDBJ databases">
        <title>Sequencing the genomes of 1000 actinobacteria strains.</title>
        <authorList>
            <person name="Klenk H.-P."/>
        </authorList>
    </citation>
    <scope>NUCLEOTIDE SEQUENCE [LARGE SCALE GENOMIC DNA]</scope>
    <source>
        <strain evidence="2 3">DSM 15475</strain>
    </source>
</reference>
<name>A0A7Z0K8Y2_9MICC</name>
<dbReference type="AlphaFoldDB" id="A0A7Z0K8Y2"/>
<keyword evidence="3" id="KW-1185">Reference proteome</keyword>
<sequence length="106" mass="11471">MAKGSRGSRRGGRGPSKWQREARPLNPGLLSAGGFSAGTVSRRDGEYHVRRIAAAGAAKEYICPGCHLAIPAGTAHVVAWRADSIFGDERAAAERRHWHSHCWRIG</sequence>
<evidence type="ECO:0000313" key="3">
    <source>
        <dbReference type="Proteomes" id="UP000535437"/>
    </source>
</evidence>
<evidence type="ECO:0008006" key="4">
    <source>
        <dbReference type="Google" id="ProtNLM"/>
    </source>
</evidence>
<dbReference type="RefSeq" id="WP_246348666.1">
    <property type="nucleotide sequence ID" value="NZ_BAAALL010000003.1"/>
</dbReference>
<feature type="region of interest" description="Disordered" evidence="1">
    <location>
        <begin position="1"/>
        <end position="40"/>
    </location>
</feature>
<protein>
    <recommendedName>
        <fullName evidence="4">ATP/GTP-binding protein</fullName>
    </recommendedName>
</protein>
<proteinExistence type="predicted"/>
<gene>
    <name evidence="2" type="ORF">HNR09_000066</name>
</gene>
<accession>A0A7Z0K8Y2</accession>